<dbReference type="AlphaFoldDB" id="A0A7J0H5I8"/>
<organism evidence="1 2">
    <name type="scientific">Actinidia rufa</name>
    <dbReference type="NCBI Taxonomy" id="165716"/>
    <lineage>
        <taxon>Eukaryota</taxon>
        <taxon>Viridiplantae</taxon>
        <taxon>Streptophyta</taxon>
        <taxon>Embryophyta</taxon>
        <taxon>Tracheophyta</taxon>
        <taxon>Spermatophyta</taxon>
        <taxon>Magnoliopsida</taxon>
        <taxon>eudicotyledons</taxon>
        <taxon>Gunneridae</taxon>
        <taxon>Pentapetalae</taxon>
        <taxon>asterids</taxon>
        <taxon>Ericales</taxon>
        <taxon>Actinidiaceae</taxon>
        <taxon>Actinidia</taxon>
    </lineage>
</organism>
<keyword evidence="2" id="KW-1185">Reference proteome</keyword>
<gene>
    <name evidence="1" type="ORF">Acr_27g0000580</name>
</gene>
<name>A0A7J0H5I8_9ERIC</name>
<protein>
    <submittedName>
        <fullName evidence="1">Uncharacterized protein</fullName>
    </submittedName>
</protein>
<comment type="caution">
    <text evidence="1">The sequence shown here is derived from an EMBL/GenBank/DDBJ whole genome shotgun (WGS) entry which is preliminary data.</text>
</comment>
<sequence length="175" mass="19559">MHLGLLVTNGLNYWPMHKGRSRPPPGKGQVDCNLMEGQDITIKRLQSQLAKMAQILVENKLIKPVQVAKCGLSEGSKGDNKSMALSKRRVSSGRAHSSVDFHEIINAKQNCLSKVSSLYSQVRTKEVNPEVPNSILPDQRRNGPPEKFTPPKFTLYDCKSNLRSHVSHVKQMMTL</sequence>
<dbReference type="Proteomes" id="UP000585474">
    <property type="component" value="Unassembled WGS sequence"/>
</dbReference>
<proteinExistence type="predicted"/>
<evidence type="ECO:0000313" key="1">
    <source>
        <dbReference type="EMBL" id="GFZ18319.1"/>
    </source>
</evidence>
<evidence type="ECO:0000313" key="2">
    <source>
        <dbReference type="Proteomes" id="UP000585474"/>
    </source>
</evidence>
<accession>A0A7J0H5I8</accession>
<dbReference type="EMBL" id="BJWL01000027">
    <property type="protein sequence ID" value="GFZ18319.1"/>
    <property type="molecule type" value="Genomic_DNA"/>
</dbReference>
<reference evidence="1 2" key="1">
    <citation type="submission" date="2019-07" db="EMBL/GenBank/DDBJ databases">
        <title>De Novo Assembly of kiwifruit Actinidia rufa.</title>
        <authorList>
            <person name="Sugita-Konishi S."/>
            <person name="Sato K."/>
            <person name="Mori E."/>
            <person name="Abe Y."/>
            <person name="Kisaki G."/>
            <person name="Hamano K."/>
            <person name="Suezawa K."/>
            <person name="Otani M."/>
            <person name="Fukuda T."/>
            <person name="Manabe T."/>
            <person name="Gomi K."/>
            <person name="Tabuchi M."/>
            <person name="Akimitsu K."/>
            <person name="Kataoka I."/>
        </authorList>
    </citation>
    <scope>NUCLEOTIDE SEQUENCE [LARGE SCALE GENOMIC DNA]</scope>
    <source>
        <strain evidence="2">cv. Fuchu</strain>
    </source>
</reference>
<dbReference type="OrthoDB" id="1740536at2759"/>